<dbReference type="Gene3D" id="3.40.50.1820">
    <property type="entry name" value="alpha/beta hydrolase"/>
    <property type="match status" value="1"/>
</dbReference>
<evidence type="ECO:0000313" key="5">
    <source>
        <dbReference type="EMBL" id="WYJ77286.1"/>
    </source>
</evidence>
<dbReference type="EC" id="4.2.99.20" evidence="3"/>
<dbReference type="Pfam" id="PF00561">
    <property type="entry name" value="Abhydrolase_1"/>
    <property type="match status" value="1"/>
</dbReference>
<evidence type="ECO:0000256" key="3">
    <source>
        <dbReference type="HAMAP-Rule" id="MF_01660"/>
    </source>
</evidence>
<comment type="pathway">
    <text evidence="3">Quinol/quinone metabolism; 1,4-dihydroxy-2-naphthoate biosynthesis; 1,4-dihydroxy-2-naphthoate from chorismate: step 3/7.</text>
</comment>
<comment type="pathway">
    <text evidence="3">Quinol/quinone metabolism; menaquinone biosynthesis.</text>
</comment>
<dbReference type="HAMAP" id="MF_01660">
    <property type="entry name" value="MenH"/>
    <property type="match status" value="1"/>
</dbReference>
<accession>A0ABZ2SS88</accession>
<organism evidence="5 6">
    <name type="scientific">Candidatus Enterococcus lowellii</name>
    <dbReference type="NCBI Taxonomy" id="2230877"/>
    <lineage>
        <taxon>Bacteria</taxon>
        <taxon>Bacillati</taxon>
        <taxon>Bacillota</taxon>
        <taxon>Bacilli</taxon>
        <taxon>Lactobacillales</taxon>
        <taxon>Enterococcaceae</taxon>
        <taxon>Enterococcus</taxon>
    </lineage>
</organism>
<dbReference type="PANTHER" id="PTHR42916:SF1">
    <property type="entry name" value="PROTEIN PHYLLO, CHLOROPLASTIC"/>
    <property type="match status" value="1"/>
</dbReference>
<comment type="catalytic activity">
    <reaction evidence="3">
        <text>5-enolpyruvoyl-6-hydroxy-2-succinyl-cyclohex-3-ene-1-carboxylate = (1R,6R)-6-hydroxy-2-succinyl-cyclohexa-2,4-diene-1-carboxylate + pyruvate</text>
        <dbReference type="Rhea" id="RHEA:25597"/>
        <dbReference type="ChEBI" id="CHEBI:15361"/>
        <dbReference type="ChEBI" id="CHEBI:58689"/>
        <dbReference type="ChEBI" id="CHEBI:58818"/>
        <dbReference type="EC" id="4.2.99.20"/>
    </reaction>
</comment>
<evidence type="ECO:0000259" key="4">
    <source>
        <dbReference type="Pfam" id="PF00561"/>
    </source>
</evidence>
<dbReference type="RefSeq" id="WP_207940568.1">
    <property type="nucleotide sequence ID" value="NZ_CP147251.1"/>
</dbReference>
<reference evidence="5 6" key="1">
    <citation type="submission" date="2024-03" db="EMBL/GenBank/DDBJ databases">
        <title>The Genome Sequence of Enterococcus sp. DIV2402.</title>
        <authorList>
            <consortium name="The Broad Institute Genomics Platform"/>
            <consortium name="The Broad Institute Microbial Omics Core"/>
            <consortium name="The Broad Institute Genomic Center for Infectious Diseases"/>
            <person name="Earl A."/>
            <person name="Manson A."/>
            <person name="Gilmore M."/>
            <person name="Schwartman J."/>
            <person name="Shea T."/>
            <person name="Abouelleil A."/>
            <person name="Cao P."/>
            <person name="Chapman S."/>
            <person name="Cusick C."/>
            <person name="Young S."/>
            <person name="Neafsey D."/>
            <person name="Nusbaum C."/>
            <person name="Birren B."/>
        </authorList>
    </citation>
    <scope>NUCLEOTIDE SEQUENCE [LARGE SCALE GENOMIC DNA]</scope>
    <source>
        <strain evidence="5 6">DIV2402</strain>
    </source>
</reference>
<keyword evidence="2 3" id="KW-0456">Lyase</keyword>
<keyword evidence="1 3" id="KW-0474">Menaquinone biosynthesis</keyword>
<comment type="function">
    <text evidence="3">Catalyzes a proton abstraction reaction that results in 2,5-elimination of pyruvate from 2-succinyl-5-enolpyruvyl-6-hydroxy-3-cyclohexene-1-carboxylate (SEPHCHC) and the formation of 2-succinyl-6-hydroxy-2,4-cyclohexadiene-1-carboxylate (SHCHC).</text>
</comment>
<dbReference type="Proteomes" id="UP000664701">
    <property type="component" value="Chromosome"/>
</dbReference>
<comment type="subunit">
    <text evidence="3">Monomer.</text>
</comment>
<name>A0ABZ2SS88_9ENTE</name>
<dbReference type="SUPFAM" id="SSF53474">
    <property type="entry name" value="alpha/beta-Hydrolases"/>
    <property type="match status" value="1"/>
</dbReference>
<dbReference type="InterPro" id="IPR000073">
    <property type="entry name" value="AB_hydrolase_1"/>
</dbReference>
<dbReference type="InterPro" id="IPR029058">
    <property type="entry name" value="AB_hydrolase_fold"/>
</dbReference>
<evidence type="ECO:0000256" key="2">
    <source>
        <dbReference type="ARBA" id="ARBA00023239"/>
    </source>
</evidence>
<comment type="similarity">
    <text evidence="3">Belongs to the AB hydrolase superfamily. MenH family.</text>
</comment>
<dbReference type="NCBIfam" id="TIGR03695">
    <property type="entry name" value="menH_SHCHC"/>
    <property type="match status" value="1"/>
</dbReference>
<keyword evidence="6" id="KW-1185">Reference proteome</keyword>
<evidence type="ECO:0000256" key="1">
    <source>
        <dbReference type="ARBA" id="ARBA00022428"/>
    </source>
</evidence>
<feature type="domain" description="AB hydrolase-1" evidence="4">
    <location>
        <begin position="17"/>
        <end position="249"/>
    </location>
</feature>
<protein>
    <recommendedName>
        <fullName evidence="3">Putative 2-succinyl-6-hydroxy-2,4-cyclohexadiene-1-carboxylate synthase</fullName>
        <shortName evidence="3">SHCHC synthase</shortName>
        <ecNumber evidence="3">4.2.99.20</ecNumber>
    </recommendedName>
</protein>
<proteinExistence type="inferred from homology"/>
<gene>
    <name evidence="3" type="primary">menH</name>
    <name evidence="5" type="ORF">DOK78_001924</name>
</gene>
<sequence length="265" mass="30221">MVNYFYQWFTPYQAHRPTIICLHGFTGTSNTFRSLTFSAEYNYLGIDLIGHGNSSVFVHPDEYQMEQVVNKLQSLVQQLDISTYYLVGYSMGGRVALAWGLQDTNVQGIVLESASPGLASQEERNQRIASDNKLARRLLTESLIEFVDFWQELPLFASQKQLPASTQATIRAERMSQQAYGLAMSLYMMGTGQQPSYWQYLETTTPMLLITGEWDQKFQQIAYNMRKKNPSIQIQEVSGAGHCVHIEQPAAYCQIVEDWLKENAK</sequence>
<evidence type="ECO:0000313" key="6">
    <source>
        <dbReference type="Proteomes" id="UP000664701"/>
    </source>
</evidence>
<dbReference type="InterPro" id="IPR022485">
    <property type="entry name" value="SHCHC_synthase_MenH"/>
</dbReference>
<dbReference type="EMBL" id="CP147251">
    <property type="protein sequence ID" value="WYJ77286.1"/>
    <property type="molecule type" value="Genomic_DNA"/>
</dbReference>
<dbReference type="PANTHER" id="PTHR42916">
    <property type="entry name" value="2-SUCCINYL-5-ENOLPYRUVYL-6-HYDROXY-3-CYCLOHEXENE-1-CARBOXYLATE SYNTHASE"/>
    <property type="match status" value="1"/>
</dbReference>